<feature type="region of interest" description="Disordered" evidence="1">
    <location>
        <begin position="72"/>
        <end position="94"/>
    </location>
</feature>
<dbReference type="PIRSF" id="PIRSF021328">
    <property type="entry name" value="UCP021328"/>
    <property type="match status" value="1"/>
</dbReference>
<protein>
    <submittedName>
        <fullName evidence="2">Uncharacterized protein</fullName>
    </submittedName>
</protein>
<dbReference type="InterPro" id="IPR016787">
    <property type="entry name" value="UCP021328"/>
</dbReference>
<evidence type="ECO:0000313" key="3">
    <source>
        <dbReference type="Proteomes" id="UP000032552"/>
    </source>
</evidence>
<reference evidence="3" key="1">
    <citation type="submission" date="2014-05" db="EMBL/GenBank/DDBJ databases">
        <title>Whole genome sequencing of Lactobacillus casei NRIC0644.</title>
        <authorList>
            <person name="Atarashi H."/>
            <person name="Yoshida Y."/>
            <person name="Fujimura S."/>
            <person name="Tanaka N."/>
            <person name="Shiwa Y."/>
            <person name="Yoshikawa H."/>
            <person name="Okada S."/>
            <person name="Nakagawa J."/>
        </authorList>
    </citation>
    <scope>NUCLEOTIDE SEQUENCE [LARGE SCALE GENOMIC DNA]</scope>
    <source>
        <strain evidence="3">NRIC0644</strain>
    </source>
</reference>
<organism evidence="2 3">
    <name type="scientific">Lacticaseibacillus paracasei NRIC 0644</name>
    <dbReference type="NCBI Taxonomy" id="1435038"/>
    <lineage>
        <taxon>Bacteria</taxon>
        <taxon>Bacillati</taxon>
        <taxon>Bacillota</taxon>
        <taxon>Bacilli</taxon>
        <taxon>Lactobacillales</taxon>
        <taxon>Lactobacillaceae</taxon>
        <taxon>Lacticaseibacillus</taxon>
    </lineage>
</organism>
<dbReference type="EMBL" id="BAYM01000064">
    <property type="protein sequence ID" value="GAN36334.1"/>
    <property type="molecule type" value="Genomic_DNA"/>
</dbReference>
<dbReference type="AlphaFoldDB" id="A0A0C9PW74"/>
<dbReference type="Proteomes" id="UP000032552">
    <property type="component" value="Unassembled WGS sequence"/>
</dbReference>
<accession>A0A0C9PW74</accession>
<comment type="caution">
    <text evidence="2">The sequence shown here is derived from an EMBL/GenBank/DDBJ whole genome shotgun (WGS) entry which is preliminary data.</text>
</comment>
<gene>
    <name evidence="2" type="ORF">LC0644_0923</name>
</gene>
<name>A0A0C9PW74_LACPA</name>
<sequence>MTIQGKLTVYFERPFYRGLFEQTMGDTYRVAKVTFGTQAPTASELLHLIQQRWEDLHWVAAQDVILPKLQMTTSPKRRSRQARKEVRNAKRTQATTFLKLAHKRNLQVKKQRRKQLKDQHACEVRLKKQAKRLEKHQGH</sequence>
<evidence type="ECO:0000313" key="2">
    <source>
        <dbReference type="EMBL" id="GAN36334.1"/>
    </source>
</evidence>
<proteinExistence type="predicted"/>
<dbReference type="RefSeq" id="WP_003596605.1">
    <property type="nucleotide sequence ID" value="NZ_BAYM01000064.1"/>
</dbReference>
<evidence type="ECO:0000256" key="1">
    <source>
        <dbReference type="SAM" id="MobiDB-lite"/>
    </source>
</evidence>
<dbReference type="Pfam" id="PF11208">
    <property type="entry name" value="DUF2992"/>
    <property type="match status" value="1"/>
</dbReference>